<dbReference type="Proteomes" id="UP000541109">
    <property type="component" value="Unassembled WGS sequence"/>
</dbReference>
<evidence type="ECO:0000259" key="4">
    <source>
        <dbReference type="Pfam" id="PF13193"/>
    </source>
</evidence>
<feature type="domain" description="AMP-dependent synthetase/ligase" evidence="3">
    <location>
        <begin position="113"/>
        <end position="329"/>
    </location>
</feature>
<dbReference type="EMBL" id="JACFXV010000048">
    <property type="protein sequence ID" value="MBA5777425.1"/>
    <property type="molecule type" value="Genomic_DNA"/>
</dbReference>
<evidence type="ECO:0000313" key="6">
    <source>
        <dbReference type="Proteomes" id="UP000541109"/>
    </source>
</evidence>
<dbReference type="PROSITE" id="PS00455">
    <property type="entry name" value="AMP_BINDING"/>
    <property type="match status" value="1"/>
</dbReference>
<dbReference type="Gene3D" id="3.40.50.12780">
    <property type="entry name" value="N-terminal domain of ligase-like"/>
    <property type="match status" value="1"/>
</dbReference>
<dbReference type="InterPro" id="IPR045851">
    <property type="entry name" value="AMP-bd_C_sf"/>
</dbReference>
<dbReference type="InterPro" id="IPR000873">
    <property type="entry name" value="AMP-dep_synth/lig_dom"/>
</dbReference>
<evidence type="ECO:0000313" key="5">
    <source>
        <dbReference type="EMBL" id="MBA5777425.1"/>
    </source>
</evidence>
<dbReference type="InterPro" id="IPR025110">
    <property type="entry name" value="AMP-bd_C"/>
</dbReference>
<dbReference type="Pfam" id="PF00501">
    <property type="entry name" value="AMP-binding"/>
    <property type="match status" value="2"/>
</dbReference>
<name>A0A839AE59_9HYPH</name>
<keyword evidence="6" id="KW-1185">Reference proteome</keyword>
<dbReference type="PANTHER" id="PTHR43201">
    <property type="entry name" value="ACYL-COA SYNTHETASE"/>
    <property type="match status" value="1"/>
</dbReference>
<comment type="caution">
    <text evidence="5">The sequence shown here is derived from an EMBL/GenBank/DDBJ whole genome shotgun (WGS) entry which is preliminary data.</text>
</comment>
<dbReference type="GO" id="GO:0031956">
    <property type="term" value="F:medium-chain fatty acid-CoA ligase activity"/>
    <property type="evidence" value="ECO:0007669"/>
    <property type="project" value="TreeGrafter"/>
</dbReference>
<dbReference type="Gene3D" id="3.30.300.30">
    <property type="match status" value="1"/>
</dbReference>
<dbReference type="GO" id="GO:0006631">
    <property type="term" value="P:fatty acid metabolic process"/>
    <property type="evidence" value="ECO:0007669"/>
    <property type="project" value="TreeGrafter"/>
</dbReference>
<feature type="domain" description="AMP-dependent synthetase/ligase" evidence="3">
    <location>
        <begin position="9"/>
        <end position="104"/>
    </location>
</feature>
<dbReference type="PANTHER" id="PTHR43201:SF5">
    <property type="entry name" value="MEDIUM-CHAIN ACYL-COA LIGASE ACSF2, MITOCHONDRIAL"/>
    <property type="match status" value="1"/>
</dbReference>
<reference evidence="5 6" key="1">
    <citation type="submission" date="2020-07" db="EMBL/GenBank/DDBJ databases">
        <title>Stappia sp., F7233, whole genome shotgun sequencing project.</title>
        <authorList>
            <person name="Jiang S."/>
            <person name="Liu Z.W."/>
            <person name="Du Z.J."/>
        </authorList>
    </citation>
    <scope>NUCLEOTIDE SEQUENCE [LARGE SCALE GENOMIC DNA]</scope>
    <source>
        <strain evidence="5 6">F7233</strain>
    </source>
</reference>
<proteinExistence type="inferred from homology"/>
<comment type="similarity">
    <text evidence="1">Belongs to the ATP-dependent AMP-binding enzyme family.</text>
</comment>
<protein>
    <submittedName>
        <fullName evidence="5">AMP-binding protein</fullName>
    </submittedName>
</protein>
<accession>A0A839AE59</accession>
<dbReference type="InterPro" id="IPR020845">
    <property type="entry name" value="AMP-binding_CS"/>
</dbReference>
<dbReference type="SUPFAM" id="SSF56801">
    <property type="entry name" value="Acetyl-CoA synthetase-like"/>
    <property type="match status" value="1"/>
</dbReference>
<dbReference type="RefSeq" id="WP_182164797.1">
    <property type="nucleotide sequence ID" value="NZ_JACFXV010000048.1"/>
</dbReference>
<evidence type="ECO:0000256" key="1">
    <source>
        <dbReference type="ARBA" id="ARBA00006432"/>
    </source>
</evidence>
<evidence type="ECO:0000256" key="2">
    <source>
        <dbReference type="ARBA" id="ARBA00022598"/>
    </source>
</evidence>
<dbReference type="InterPro" id="IPR042099">
    <property type="entry name" value="ANL_N_sf"/>
</dbReference>
<feature type="domain" description="AMP-binding enzyme C-terminal" evidence="4">
    <location>
        <begin position="379"/>
        <end position="452"/>
    </location>
</feature>
<gene>
    <name evidence="5" type="ORF">H2509_09820</name>
</gene>
<organism evidence="5 6">
    <name type="scientific">Stappia albiluteola</name>
    <dbReference type="NCBI Taxonomy" id="2758565"/>
    <lineage>
        <taxon>Bacteria</taxon>
        <taxon>Pseudomonadati</taxon>
        <taxon>Pseudomonadota</taxon>
        <taxon>Alphaproteobacteria</taxon>
        <taxon>Hyphomicrobiales</taxon>
        <taxon>Stappiaceae</taxon>
        <taxon>Stappia</taxon>
    </lineage>
</organism>
<keyword evidence="2" id="KW-0436">Ligase</keyword>
<evidence type="ECO:0000259" key="3">
    <source>
        <dbReference type="Pfam" id="PF00501"/>
    </source>
</evidence>
<sequence>MTWVGAPLFEKARRTPDETGLVSGSLQLSWNQLALAVEQGASRLADTTQPGDKVALFIGEPAELMMAMLACARAARVAMICDAGWPEKKRRAVIEGTNPTLVVEEQLRRDPGPSDLPVPKPDDPFYIGFTSGSTGVPKAFRRSHGSWLASFAVSEGHFGLNASDRVLIPGGLTHSLHLYGAIQALHMGAAAIVSRLFLPAAILAQMTEEKANVLYATPTQLQLLSLAANRVGRPVPDIAQILVSGAKWHEENRRAVANAFPNARLHEFYGTSETSFIAAHETGDDCPAGSVGRALPGIDIEIRGDNGRILPAGETGLIYVRSGQLFDGYEMGGDGETRWQDGWLTVGDCGHVDEDGFLFLAGRRKRMFVSAGVNVFAEEIETILESDPNVSAAAAFGFSDPLRGTRIVAAVKAEAPADAGTLRALCLRDLEPVKVPRRFHFVEDWPLTAGGKTDLQRLEQMIRMREDAE</sequence>
<dbReference type="AlphaFoldDB" id="A0A839AE59"/>
<dbReference type="Pfam" id="PF13193">
    <property type="entry name" value="AMP-binding_C"/>
    <property type="match status" value="1"/>
</dbReference>